<sequence length="168" mass="18687">MSSKLGRSAGTRFQHSSISLFASSVNASGIGAFFPRGKSNILILGNSPPLRMKKRRRHELRASSERHCLFLDAHQLLDAEVADFDDAVSVNENVGRLQVTVDDSFAVDVPHSIGDLVDDECEILVTETTSRDEIIKARSTVLKHDTRRTFVLLVKNPNALMMFGWSLY</sequence>
<gene>
    <name evidence="1" type="ORF">M9Y10_023613</name>
</gene>
<name>A0ABR2KWP6_9EUKA</name>
<evidence type="ECO:0000313" key="1">
    <source>
        <dbReference type="EMBL" id="KAK8895171.1"/>
    </source>
</evidence>
<organism evidence="1 2">
    <name type="scientific">Tritrichomonas musculus</name>
    <dbReference type="NCBI Taxonomy" id="1915356"/>
    <lineage>
        <taxon>Eukaryota</taxon>
        <taxon>Metamonada</taxon>
        <taxon>Parabasalia</taxon>
        <taxon>Tritrichomonadida</taxon>
        <taxon>Tritrichomonadidae</taxon>
        <taxon>Tritrichomonas</taxon>
    </lineage>
</organism>
<proteinExistence type="predicted"/>
<comment type="caution">
    <text evidence="1">The sequence shown here is derived from an EMBL/GenBank/DDBJ whole genome shotgun (WGS) entry which is preliminary data.</text>
</comment>
<evidence type="ECO:0000313" key="2">
    <source>
        <dbReference type="Proteomes" id="UP001470230"/>
    </source>
</evidence>
<dbReference type="EMBL" id="JAPFFF010000003">
    <property type="protein sequence ID" value="KAK8895171.1"/>
    <property type="molecule type" value="Genomic_DNA"/>
</dbReference>
<reference evidence="1 2" key="1">
    <citation type="submission" date="2024-04" db="EMBL/GenBank/DDBJ databases">
        <title>Tritrichomonas musculus Genome.</title>
        <authorList>
            <person name="Alves-Ferreira E."/>
            <person name="Grigg M."/>
            <person name="Lorenzi H."/>
            <person name="Galac M."/>
        </authorList>
    </citation>
    <scope>NUCLEOTIDE SEQUENCE [LARGE SCALE GENOMIC DNA]</scope>
    <source>
        <strain evidence="1 2">EAF2021</strain>
    </source>
</reference>
<dbReference type="Proteomes" id="UP001470230">
    <property type="component" value="Unassembled WGS sequence"/>
</dbReference>
<keyword evidence="2" id="KW-1185">Reference proteome</keyword>
<accession>A0ABR2KWP6</accession>
<protein>
    <submittedName>
        <fullName evidence="1">Uncharacterized protein</fullName>
    </submittedName>
</protein>